<evidence type="ECO:0000256" key="1">
    <source>
        <dbReference type="SAM" id="Phobius"/>
    </source>
</evidence>
<feature type="transmembrane region" description="Helical" evidence="1">
    <location>
        <begin position="41"/>
        <end position="64"/>
    </location>
</feature>
<keyword evidence="1" id="KW-0812">Transmembrane</keyword>
<dbReference type="RefSeq" id="WP_126791059.1">
    <property type="nucleotide sequence ID" value="NZ_PIPI01000001.1"/>
</dbReference>
<keyword evidence="3" id="KW-1185">Reference proteome</keyword>
<proteinExistence type="predicted"/>
<dbReference type="AlphaFoldDB" id="A0A432VYW1"/>
<feature type="transmembrane region" description="Helical" evidence="1">
    <location>
        <begin position="12"/>
        <end position="29"/>
    </location>
</feature>
<dbReference type="OrthoDB" id="6305308at2"/>
<accession>A0A432VYW1</accession>
<evidence type="ECO:0000313" key="3">
    <source>
        <dbReference type="Proteomes" id="UP000288212"/>
    </source>
</evidence>
<evidence type="ECO:0000313" key="2">
    <source>
        <dbReference type="EMBL" id="RUO21850.1"/>
    </source>
</evidence>
<organism evidence="2 3">
    <name type="scientific">Aliidiomarina haloalkalitolerans</name>
    <dbReference type="NCBI Taxonomy" id="859059"/>
    <lineage>
        <taxon>Bacteria</taxon>
        <taxon>Pseudomonadati</taxon>
        <taxon>Pseudomonadota</taxon>
        <taxon>Gammaproteobacteria</taxon>
        <taxon>Alteromonadales</taxon>
        <taxon>Idiomarinaceae</taxon>
        <taxon>Aliidiomarina</taxon>
    </lineage>
</organism>
<sequence>MKGQRLLRVANTSMGVTLGLFCSAAFLAWGMEGAFGLMTTAILHLAQIVLAGLFKLSYVFRLIAQNQLGQRLR</sequence>
<keyword evidence="1" id="KW-0472">Membrane</keyword>
<gene>
    <name evidence="2" type="ORF">CWE06_03120</name>
</gene>
<dbReference type="EMBL" id="PIPI01000001">
    <property type="protein sequence ID" value="RUO21850.1"/>
    <property type="molecule type" value="Genomic_DNA"/>
</dbReference>
<keyword evidence="1" id="KW-1133">Transmembrane helix</keyword>
<dbReference type="Proteomes" id="UP000288212">
    <property type="component" value="Unassembled WGS sequence"/>
</dbReference>
<comment type="caution">
    <text evidence="2">The sequence shown here is derived from an EMBL/GenBank/DDBJ whole genome shotgun (WGS) entry which is preliminary data.</text>
</comment>
<protein>
    <submittedName>
        <fullName evidence="2">Uncharacterized protein</fullName>
    </submittedName>
</protein>
<name>A0A432VYW1_9GAMM</name>
<reference evidence="2 3" key="1">
    <citation type="journal article" date="2011" name="Front. Microbiol.">
        <title>Genomic signatures of strain selection and enhancement in Bacillus atrophaeus var. globigii, a historical biowarfare simulant.</title>
        <authorList>
            <person name="Gibbons H.S."/>
            <person name="Broomall S.M."/>
            <person name="McNew L.A."/>
            <person name="Daligault H."/>
            <person name="Chapman C."/>
            <person name="Bruce D."/>
            <person name="Karavis M."/>
            <person name="Krepps M."/>
            <person name="McGregor P.A."/>
            <person name="Hong C."/>
            <person name="Park K.H."/>
            <person name="Akmal A."/>
            <person name="Feldman A."/>
            <person name="Lin J.S."/>
            <person name="Chang W.E."/>
            <person name="Higgs B.W."/>
            <person name="Demirev P."/>
            <person name="Lindquist J."/>
            <person name="Liem A."/>
            <person name="Fochler E."/>
            <person name="Read T.D."/>
            <person name="Tapia R."/>
            <person name="Johnson S."/>
            <person name="Bishop-Lilly K.A."/>
            <person name="Detter C."/>
            <person name="Han C."/>
            <person name="Sozhamannan S."/>
            <person name="Rosenzweig C.N."/>
            <person name="Skowronski E.W."/>
        </authorList>
    </citation>
    <scope>NUCLEOTIDE SEQUENCE [LARGE SCALE GENOMIC DNA]</scope>
    <source>
        <strain evidence="2 3">AK5</strain>
    </source>
</reference>